<reference evidence="1 2" key="1">
    <citation type="journal article" date="2023" name="Nucleic Acids Res.">
        <title>The hologenome of Daphnia magna reveals possible DNA methylation and microbiome-mediated evolution of the host genome.</title>
        <authorList>
            <person name="Chaturvedi A."/>
            <person name="Li X."/>
            <person name="Dhandapani V."/>
            <person name="Marshall H."/>
            <person name="Kissane S."/>
            <person name="Cuenca-Cambronero M."/>
            <person name="Asole G."/>
            <person name="Calvet F."/>
            <person name="Ruiz-Romero M."/>
            <person name="Marangio P."/>
            <person name="Guigo R."/>
            <person name="Rago D."/>
            <person name="Mirbahai L."/>
            <person name="Eastwood N."/>
            <person name="Colbourne J.K."/>
            <person name="Zhou J."/>
            <person name="Mallon E."/>
            <person name="Orsini L."/>
        </authorList>
    </citation>
    <scope>NUCLEOTIDE SEQUENCE [LARGE SCALE GENOMIC DNA]</scope>
    <source>
        <strain evidence="1">LRV0_1</strain>
    </source>
</reference>
<sequence>MDELRSMQMLPFDRSFLTSFFVVEIIESGRTGSFSGCYLAVNYHSKDLHSKKLAPLWNQLTEFLRQVTKIVKTQIDDHQGFLFSRLRTSSDLKSFHLLPIQYR</sequence>
<evidence type="ECO:0000313" key="2">
    <source>
        <dbReference type="Proteomes" id="UP001234178"/>
    </source>
</evidence>
<accession>A0ABQ9ZFJ8</accession>
<dbReference type="EMBL" id="JAOYFB010000003">
    <property type="protein sequence ID" value="KAK4011699.1"/>
    <property type="molecule type" value="Genomic_DNA"/>
</dbReference>
<evidence type="ECO:0000313" key="1">
    <source>
        <dbReference type="EMBL" id="KAK4011699.1"/>
    </source>
</evidence>
<name>A0ABQ9ZFJ8_9CRUS</name>
<protein>
    <submittedName>
        <fullName evidence="1">Uncharacterized protein</fullName>
    </submittedName>
</protein>
<gene>
    <name evidence="1" type="ORF">OUZ56_020817</name>
</gene>
<comment type="caution">
    <text evidence="1">The sequence shown here is derived from an EMBL/GenBank/DDBJ whole genome shotgun (WGS) entry which is preliminary data.</text>
</comment>
<proteinExistence type="predicted"/>
<organism evidence="1 2">
    <name type="scientific">Daphnia magna</name>
    <dbReference type="NCBI Taxonomy" id="35525"/>
    <lineage>
        <taxon>Eukaryota</taxon>
        <taxon>Metazoa</taxon>
        <taxon>Ecdysozoa</taxon>
        <taxon>Arthropoda</taxon>
        <taxon>Crustacea</taxon>
        <taxon>Branchiopoda</taxon>
        <taxon>Diplostraca</taxon>
        <taxon>Cladocera</taxon>
        <taxon>Anomopoda</taxon>
        <taxon>Daphniidae</taxon>
        <taxon>Daphnia</taxon>
    </lineage>
</organism>
<dbReference type="Proteomes" id="UP001234178">
    <property type="component" value="Unassembled WGS sequence"/>
</dbReference>
<keyword evidence="2" id="KW-1185">Reference proteome</keyword>